<keyword evidence="6" id="KW-1185">Reference proteome</keyword>
<dbReference type="PANTHER" id="PTHR24220:SF86">
    <property type="entry name" value="ABC TRANSPORTER ABCH.1"/>
    <property type="match status" value="1"/>
</dbReference>
<dbReference type="GO" id="GO:0016887">
    <property type="term" value="F:ATP hydrolysis activity"/>
    <property type="evidence" value="ECO:0007669"/>
    <property type="project" value="InterPro"/>
</dbReference>
<feature type="domain" description="ABC transporter" evidence="4">
    <location>
        <begin position="10"/>
        <end position="228"/>
    </location>
</feature>
<evidence type="ECO:0000256" key="1">
    <source>
        <dbReference type="ARBA" id="ARBA00022448"/>
    </source>
</evidence>
<dbReference type="PANTHER" id="PTHR24220">
    <property type="entry name" value="IMPORT ATP-BINDING PROTEIN"/>
    <property type="match status" value="1"/>
</dbReference>
<evidence type="ECO:0000313" key="5">
    <source>
        <dbReference type="EMBL" id="AXE39281.1"/>
    </source>
</evidence>
<dbReference type="OrthoDB" id="3176024at2"/>
<evidence type="ECO:0000313" key="6">
    <source>
        <dbReference type="Proteomes" id="UP000251995"/>
    </source>
</evidence>
<dbReference type="GO" id="GO:0005524">
    <property type="term" value="F:ATP binding"/>
    <property type="evidence" value="ECO:0007669"/>
    <property type="project" value="UniProtKB-KW"/>
</dbReference>
<dbReference type="InterPro" id="IPR003593">
    <property type="entry name" value="AAA+_ATPase"/>
</dbReference>
<evidence type="ECO:0000256" key="3">
    <source>
        <dbReference type="ARBA" id="ARBA00022840"/>
    </source>
</evidence>
<dbReference type="EC" id="3.6.3.-" evidence="5"/>
<keyword evidence="1" id="KW-0813">Transport</keyword>
<dbReference type="KEGG" id="acij:JS278_02129"/>
<dbReference type="CDD" id="cd03255">
    <property type="entry name" value="ABC_MJ0796_LolCDE_FtsE"/>
    <property type="match status" value="1"/>
</dbReference>
<keyword evidence="3 5" id="KW-0067">ATP-binding</keyword>
<sequence>MSTPLDGPVLEFRAAGRTYAGPPEVTALRPCDLTIERGDLMTVCGPSGSGKSTWLNMAGLLDRPTSGTIVVNGVDTGPLTADQRTAIRGGWLGFVFQSFHLMAHRTVLDNVSLSGVYRAMPVAERRERAAEVARSVGLGARLDAEARNLSGGEMQRTAIARAMMNRPHLMLCDEPTGNLDSRNGAQVIELLDDLHARGTTVVIITHDPGIARHGARQILIQDGRVDEVA</sequence>
<dbReference type="SUPFAM" id="SSF52540">
    <property type="entry name" value="P-loop containing nucleoside triphosphate hydrolases"/>
    <property type="match status" value="1"/>
</dbReference>
<dbReference type="AlphaFoldDB" id="A0A344UVI3"/>
<dbReference type="Pfam" id="PF00005">
    <property type="entry name" value="ABC_tran"/>
    <property type="match status" value="1"/>
</dbReference>
<keyword evidence="2" id="KW-0547">Nucleotide-binding</keyword>
<dbReference type="EMBL" id="CP025198">
    <property type="protein sequence ID" value="AXE39281.1"/>
    <property type="molecule type" value="Genomic_DNA"/>
</dbReference>
<dbReference type="InterPro" id="IPR027417">
    <property type="entry name" value="P-loop_NTPase"/>
</dbReference>
<dbReference type="Gene3D" id="3.40.50.300">
    <property type="entry name" value="P-loop containing nucleotide triphosphate hydrolases"/>
    <property type="match status" value="1"/>
</dbReference>
<dbReference type="Proteomes" id="UP000251995">
    <property type="component" value="Chromosome"/>
</dbReference>
<dbReference type="InterPro" id="IPR015854">
    <property type="entry name" value="ABC_transpr_LolD-like"/>
</dbReference>
<organism evidence="5 6">
    <name type="scientific">Acidipropionibacterium virtanenii</name>
    <dbReference type="NCBI Taxonomy" id="2057246"/>
    <lineage>
        <taxon>Bacteria</taxon>
        <taxon>Bacillati</taxon>
        <taxon>Actinomycetota</taxon>
        <taxon>Actinomycetes</taxon>
        <taxon>Propionibacteriales</taxon>
        <taxon>Propionibacteriaceae</taxon>
        <taxon>Acidipropionibacterium</taxon>
    </lineage>
</organism>
<reference evidence="5 6" key="1">
    <citation type="submission" date="2017-12" db="EMBL/GenBank/DDBJ databases">
        <title>The whole genome sequence of the Acidipropionibacterium virtanenii sp. nov. type strain JS278.</title>
        <authorList>
            <person name="Laine P."/>
            <person name="Deptula P."/>
            <person name="Varmanen P."/>
            <person name="Auvinen P."/>
        </authorList>
    </citation>
    <scope>NUCLEOTIDE SEQUENCE [LARGE SCALE GENOMIC DNA]</scope>
    <source>
        <strain evidence="5 6">JS278</strain>
    </source>
</reference>
<dbReference type="SMART" id="SM00382">
    <property type="entry name" value="AAA"/>
    <property type="match status" value="1"/>
</dbReference>
<protein>
    <submittedName>
        <fullName evidence="5">Macrolide export ATP-binding/permease protein MacB</fullName>
        <ecNumber evidence="5">3.6.3.-</ecNumber>
    </submittedName>
</protein>
<accession>A0A344UVI3</accession>
<dbReference type="InterPro" id="IPR003439">
    <property type="entry name" value="ABC_transporter-like_ATP-bd"/>
</dbReference>
<dbReference type="InterPro" id="IPR017911">
    <property type="entry name" value="MacB-like_ATP-bd"/>
</dbReference>
<name>A0A344UVI3_9ACTN</name>
<dbReference type="GO" id="GO:0005886">
    <property type="term" value="C:plasma membrane"/>
    <property type="evidence" value="ECO:0007669"/>
    <property type="project" value="TreeGrafter"/>
</dbReference>
<dbReference type="GO" id="GO:0022857">
    <property type="term" value="F:transmembrane transporter activity"/>
    <property type="evidence" value="ECO:0007669"/>
    <property type="project" value="TreeGrafter"/>
</dbReference>
<proteinExistence type="predicted"/>
<evidence type="ECO:0000256" key="2">
    <source>
        <dbReference type="ARBA" id="ARBA00022741"/>
    </source>
</evidence>
<keyword evidence="5" id="KW-0378">Hydrolase</keyword>
<dbReference type="RefSeq" id="WP_114045180.1">
    <property type="nucleotide sequence ID" value="NZ_CP025198.1"/>
</dbReference>
<dbReference type="PROSITE" id="PS50893">
    <property type="entry name" value="ABC_TRANSPORTER_2"/>
    <property type="match status" value="1"/>
</dbReference>
<evidence type="ECO:0000259" key="4">
    <source>
        <dbReference type="PROSITE" id="PS50893"/>
    </source>
</evidence>
<gene>
    <name evidence="5" type="primary">macB_3</name>
    <name evidence="5" type="ORF">JS278_02129</name>
</gene>